<evidence type="ECO:0000256" key="1">
    <source>
        <dbReference type="SAM" id="MobiDB-lite"/>
    </source>
</evidence>
<keyword evidence="3" id="KW-1185">Reference proteome</keyword>
<reference evidence="2" key="1">
    <citation type="journal article" date="2023" name="GigaByte">
        <title>Genome assembly of the bearded iris, Iris pallida Lam.</title>
        <authorList>
            <person name="Bruccoleri R.E."/>
            <person name="Oakeley E.J."/>
            <person name="Faust A.M.E."/>
            <person name="Altorfer M."/>
            <person name="Dessus-Babus S."/>
            <person name="Burckhardt D."/>
            <person name="Oertli M."/>
            <person name="Naumann U."/>
            <person name="Petersen F."/>
            <person name="Wong J."/>
        </authorList>
    </citation>
    <scope>NUCLEOTIDE SEQUENCE</scope>
    <source>
        <strain evidence="2">GSM-AAB239-AS_SAM_17_03QT</strain>
    </source>
</reference>
<accession>A0AAX6EB35</accession>
<feature type="region of interest" description="Disordered" evidence="1">
    <location>
        <begin position="1"/>
        <end position="26"/>
    </location>
</feature>
<comment type="caution">
    <text evidence="2">The sequence shown here is derived from an EMBL/GenBank/DDBJ whole genome shotgun (WGS) entry which is preliminary data.</text>
</comment>
<sequence>MMGRSRSGRKRSVTSDLGPGRFGSWLARPCDAQSLQLRNDAGRGRWRLIGGTSQLRAVAARWW</sequence>
<feature type="compositionally biased region" description="Basic residues" evidence="1">
    <location>
        <begin position="1"/>
        <end position="12"/>
    </location>
</feature>
<protein>
    <submittedName>
        <fullName evidence="2">Basic proline-rich protein-like</fullName>
    </submittedName>
</protein>
<proteinExistence type="predicted"/>
<dbReference type="EMBL" id="JANAVB010038259">
    <property type="protein sequence ID" value="KAJ6801161.1"/>
    <property type="molecule type" value="Genomic_DNA"/>
</dbReference>
<evidence type="ECO:0000313" key="2">
    <source>
        <dbReference type="EMBL" id="KAJ6801161.1"/>
    </source>
</evidence>
<dbReference type="AlphaFoldDB" id="A0AAX6EB35"/>
<name>A0AAX6EB35_IRIPA</name>
<evidence type="ECO:0000313" key="3">
    <source>
        <dbReference type="Proteomes" id="UP001140949"/>
    </source>
</evidence>
<organism evidence="2 3">
    <name type="scientific">Iris pallida</name>
    <name type="common">Sweet iris</name>
    <dbReference type="NCBI Taxonomy" id="29817"/>
    <lineage>
        <taxon>Eukaryota</taxon>
        <taxon>Viridiplantae</taxon>
        <taxon>Streptophyta</taxon>
        <taxon>Embryophyta</taxon>
        <taxon>Tracheophyta</taxon>
        <taxon>Spermatophyta</taxon>
        <taxon>Magnoliopsida</taxon>
        <taxon>Liliopsida</taxon>
        <taxon>Asparagales</taxon>
        <taxon>Iridaceae</taxon>
        <taxon>Iridoideae</taxon>
        <taxon>Irideae</taxon>
        <taxon>Iris</taxon>
    </lineage>
</organism>
<reference evidence="2" key="2">
    <citation type="submission" date="2023-04" db="EMBL/GenBank/DDBJ databases">
        <authorList>
            <person name="Bruccoleri R.E."/>
            <person name="Oakeley E.J."/>
            <person name="Faust A.-M."/>
            <person name="Dessus-Babus S."/>
            <person name="Altorfer M."/>
            <person name="Burckhardt D."/>
            <person name="Oertli M."/>
            <person name="Naumann U."/>
            <person name="Petersen F."/>
            <person name="Wong J."/>
        </authorList>
    </citation>
    <scope>NUCLEOTIDE SEQUENCE</scope>
    <source>
        <strain evidence="2">GSM-AAB239-AS_SAM_17_03QT</strain>
        <tissue evidence="2">Leaf</tissue>
    </source>
</reference>
<gene>
    <name evidence="2" type="ORF">M6B38_199625</name>
</gene>
<dbReference type="Proteomes" id="UP001140949">
    <property type="component" value="Unassembled WGS sequence"/>
</dbReference>